<evidence type="ECO:0000313" key="6">
    <source>
        <dbReference type="EMBL" id="OCF36930.1"/>
    </source>
</evidence>
<keyword evidence="3 5" id="KW-1133">Transmembrane helix</keyword>
<dbReference type="Proteomes" id="UP000092666">
    <property type="component" value="Unassembled WGS sequence"/>
</dbReference>
<dbReference type="Pfam" id="PF04479">
    <property type="entry name" value="RTA1"/>
    <property type="match status" value="1"/>
</dbReference>
<keyword evidence="4 5" id="KW-0472">Membrane</keyword>
<gene>
    <name evidence="6" type="ORF">I316_01528</name>
</gene>
<evidence type="ECO:0000256" key="4">
    <source>
        <dbReference type="ARBA" id="ARBA00023136"/>
    </source>
</evidence>
<feature type="transmembrane region" description="Helical" evidence="5">
    <location>
        <begin position="165"/>
        <end position="188"/>
    </location>
</feature>
<accession>A0A1B9H0Z8</accession>
<feature type="transmembrane region" description="Helical" evidence="5">
    <location>
        <begin position="130"/>
        <end position="153"/>
    </location>
</feature>
<evidence type="ECO:0000313" key="7">
    <source>
        <dbReference type="Proteomes" id="UP000092666"/>
    </source>
</evidence>
<reference evidence="7" key="2">
    <citation type="submission" date="2013-12" db="EMBL/GenBank/DDBJ databases">
        <title>Evolution of pathogenesis and genome organization in the Tremellales.</title>
        <authorList>
            <person name="Cuomo C."/>
            <person name="Litvintseva A."/>
            <person name="Heitman J."/>
            <person name="Chen Y."/>
            <person name="Sun S."/>
            <person name="Springer D."/>
            <person name="Dromer F."/>
            <person name="Young S."/>
            <person name="Zeng Q."/>
            <person name="Chapman S."/>
            <person name="Gujja S."/>
            <person name="Saif S."/>
            <person name="Birren B."/>
        </authorList>
    </citation>
    <scope>NUCLEOTIDE SEQUENCE [LARGE SCALE GENOMIC DNA]</scope>
    <source>
        <strain evidence="7">BCC8398</strain>
    </source>
</reference>
<evidence type="ECO:0008006" key="8">
    <source>
        <dbReference type="Google" id="ProtNLM"/>
    </source>
</evidence>
<reference evidence="6 7" key="1">
    <citation type="submission" date="2013-07" db="EMBL/GenBank/DDBJ databases">
        <title>The Genome Sequence of Cryptococcus heveanensis BCC8398.</title>
        <authorList>
            <consortium name="The Broad Institute Genome Sequencing Platform"/>
            <person name="Cuomo C."/>
            <person name="Litvintseva A."/>
            <person name="Chen Y."/>
            <person name="Heitman J."/>
            <person name="Sun S."/>
            <person name="Springer D."/>
            <person name="Dromer F."/>
            <person name="Young S.K."/>
            <person name="Zeng Q."/>
            <person name="Gargeya S."/>
            <person name="Fitzgerald M."/>
            <person name="Abouelleil A."/>
            <person name="Alvarado L."/>
            <person name="Berlin A.M."/>
            <person name="Chapman S.B."/>
            <person name="Dewar J."/>
            <person name="Goldberg J."/>
            <person name="Griggs A."/>
            <person name="Gujja S."/>
            <person name="Hansen M."/>
            <person name="Howarth C."/>
            <person name="Imamovic A."/>
            <person name="Larimer J."/>
            <person name="McCowan C."/>
            <person name="Murphy C."/>
            <person name="Pearson M."/>
            <person name="Priest M."/>
            <person name="Roberts A."/>
            <person name="Saif S."/>
            <person name="Shea T."/>
            <person name="Sykes S."/>
            <person name="Wortman J."/>
            <person name="Nusbaum C."/>
            <person name="Birren B."/>
        </authorList>
    </citation>
    <scope>NUCLEOTIDE SEQUENCE [LARGE SCALE GENOMIC DNA]</scope>
    <source>
        <strain evidence="6 7">BCC8398</strain>
    </source>
</reference>
<comment type="subcellular location">
    <subcellularLocation>
        <location evidence="1">Membrane</location>
        <topology evidence="1">Multi-pass membrane protein</topology>
    </subcellularLocation>
</comment>
<name>A0A1B9H0Z8_9TREE</name>
<dbReference type="InterPro" id="IPR007568">
    <property type="entry name" value="RTA1"/>
</dbReference>
<keyword evidence="2 5" id="KW-0812">Transmembrane</keyword>
<organism evidence="6 7">
    <name type="scientific">Kwoniella heveanensis BCC8398</name>
    <dbReference type="NCBI Taxonomy" id="1296120"/>
    <lineage>
        <taxon>Eukaryota</taxon>
        <taxon>Fungi</taxon>
        <taxon>Dikarya</taxon>
        <taxon>Basidiomycota</taxon>
        <taxon>Agaricomycotina</taxon>
        <taxon>Tremellomycetes</taxon>
        <taxon>Tremellales</taxon>
        <taxon>Cryptococcaceae</taxon>
        <taxon>Kwoniella</taxon>
    </lineage>
</organism>
<dbReference type="AlphaFoldDB" id="A0A1B9H0Z8"/>
<proteinExistence type="predicted"/>
<dbReference type="EMBL" id="KI669494">
    <property type="protein sequence ID" value="OCF36930.1"/>
    <property type="molecule type" value="Genomic_DNA"/>
</dbReference>
<dbReference type="PANTHER" id="PTHR31465">
    <property type="entry name" value="PROTEIN RTA1-RELATED"/>
    <property type="match status" value="1"/>
</dbReference>
<evidence type="ECO:0000256" key="1">
    <source>
        <dbReference type="ARBA" id="ARBA00004141"/>
    </source>
</evidence>
<dbReference type="GO" id="GO:0016020">
    <property type="term" value="C:membrane"/>
    <property type="evidence" value="ECO:0007669"/>
    <property type="project" value="UniProtKB-SubCell"/>
</dbReference>
<keyword evidence="7" id="KW-1185">Reference proteome</keyword>
<feature type="transmembrane region" description="Helical" evidence="5">
    <location>
        <begin position="84"/>
        <end position="109"/>
    </location>
</feature>
<dbReference type="STRING" id="1296120.A0A1B9H0Z8"/>
<evidence type="ECO:0000256" key="2">
    <source>
        <dbReference type="ARBA" id="ARBA00022692"/>
    </source>
</evidence>
<evidence type="ECO:0000256" key="3">
    <source>
        <dbReference type="ARBA" id="ARBA00022989"/>
    </source>
</evidence>
<dbReference type="PANTHER" id="PTHR31465:SF17">
    <property type="entry name" value="DOMAIN PROTEIN, PUTATIVE (AFU_ORTHOLOGUE AFUA_5G09900)-RELATED"/>
    <property type="match status" value="1"/>
</dbReference>
<feature type="transmembrane region" description="Helical" evidence="5">
    <location>
        <begin position="29"/>
        <end position="47"/>
    </location>
</feature>
<sequence>MSTEGITLNYDENGNVISANYYAYTPSAAAGYAFVVLFGLTTLAHVVMMFPMKAGFFIPLIIGGLMEAGGYYGRAWAHRDPQSFGAWALQAFLIICAPPLISATVYMSLGRLIRALDGRQNSVISPRAMTPLFVTVDIIAFVSQLAGIGLQAARSESANRNGKRIVLAGLIFQLVLFAFFIFAIFIFHRRNSKNPTPLSLESWLPNWKLNIYALYLSSVCILLRNFVRVIEYAQGGKGQIIKNEVYVYVFDAALMWAAMTVFVFVHPGKLPKVANRAAGAGGGNAGFNKVVDEHLAMSTLAKRQPGELV</sequence>
<dbReference type="OrthoDB" id="3358017at2759"/>
<feature type="transmembrane region" description="Helical" evidence="5">
    <location>
        <begin position="247"/>
        <end position="266"/>
    </location>
</feature>
<evidence type="ECO:0000256" key="5">
    <source>
        <dbReference type="SAM" id="Phobius"/>
    </source>
</evidence>
<feature type="transmembrane region" description="Helical" evidence="5">
    <location>
        <begin position="54"/>
        <end position="72"/>
    </location>
</feature>
<protein>
    <recommendedName>
        <fullName evidence="8">RTA1 domain protein</fullName>
    </recommendedName>
</protein>